<dbReference type="InterPro" id="IPR014030">
    <property type="entry name" value="Ketoacyl_synth_N"/>
</dbReference>
<dbReference type="Pfam" id="PF02801">
    <property type="entry name" value="Ketoacyl-synt_C"/>
    <property type="match status" value="1"/>
</dbReference>
<dbReference type="Gene3D" id="3.40.50.150">
    <property type="entry name" value="Vaccinia Virus protein VP39"/>
    <property type="match status" value="1"/>
</dbReference>
<reference evidence="11" key="1">
    <citation type="submission" date="2022-11" db="EMBL/GenBank/DDBJ databases">
        <title>Chromosomal genome sequence assembly and mating type (MAT) locus characterization of the leprose asexual lichenized fungus Lepraria neglecta (Nyl.) Erichsen.</title>
        <authorList>
            <person name="Allen J.L."/>
            <person name="Pfeffer B."/>
        </authorList>
    </citation>
    <scope>NUCLEOTIDE SEQUENCE</scope>
    <source>
        <strain evidence="11">Allen 5258</strain>
    </source>
</reference>
<comment type="caution">
    <text evidence="11">The sequence shown here is derived from an EMBL/GenBank/DDBJ whole genome shotgun (WGS) entry which is preliminary data.</text>
</comment>
<dbReference type="GO" id="GO:0044550">
    <property type="term" value="P:secondary metabolite biosynthetic process"/>
    <property type="evidence" value="ECO:0007669"/>
    <property type="project" value="UniProtKB-ARBA"/>
</dbReference>
<keyword evidence="5" id="KW-0012">Acyltransferase</keyword>
<feature type="region of interest" description="C-terminal hotdog fold" evidence="6">
    <location>
        <begin position="1513"/>
        <end position="1663"/>
    </location>
</feature>
<dbReference type="SUPFAM" id="SSF55048">
    <property type="entry name" value="Probable ACP-binding domain of malonyl-CoA ACP transacylase"/>
    <property type="match status" value="1"/>
</dbReference>
<dbReference type="InterPro" id="IPR018201">
    <property type="entry name" value="Ketoacyl_synth_AS"/>
</dbReference>
<feature type="region of interest" description="N-terminal hotdog fold" evidence="6">
    <location>
        <begin position="1353"/>
        <end position="1483"/>
    </location>
</feature>
<dbReference type="InterPro" id="IPR016035">
    <property type="entry name" value="Acyl_Trfase/lysoPLipase"/>
</dbReference>
<dbReference type="InterPro" id="IPR050444">
    <property type="entry name" value="Polyketide_Synthase"/>
</dbReference>
<dbReference type="Gene3D" id="3.40.47.10">
    <property type="match status" value="1"/>
</dbReference>
<dbReference type="SUPFAM" id="SSF53335">
    <property type="entry name" value="S-adenosyl-L-methionine-dependent methyltransferases"/>
    <property type="match status" value="1"/>
</dbReference>
<dbReference type="InterPro" id="IPR009081">
    <property type="entry name" value="PP-bd_ACP"/>
</dbReference>
<dbReference type="InterPro" id="IPR020806">
    <property type="entry name" value="PKS_PP-bd"/>
</dbReference>
<dbReference type="Pfam" id="PF00698">
    <property type="entry name" value="Acyl_transf_1"/>
    <property type="match status" value="1"/>
</dbReference>
<dbReference type="InterPro" id="IPR032088">
    <property type="entry name" value="SAT"/>
</dbReference>
<dbReference type="SUPFAM" id="SSF51735">
    <property type="entry name" value="NAD(P)-binding Rossmann-fold domains"/>
    <property type="match status" value="1"/>
</dbReference>
<evidence type="ECO:0000256" key="4">
    <source>
        <dbReference type="ARBA" id="ARBA00023268"/>
    </source>
</evidence>
<dbReference type="Gene3D" id="3.30.70.3290">
    <property type="match status" value="1"/>
</dbReference>
<evidence type="ECO:0000256" key="1">
    <source>
        <dbReference type="ARBA" id="ARBA00022450"/>
    </source>
</evidence>
<feature type="compositionally biased region" description="Basic and acidic residues" evidence="7">
    <location>
        <begin position="1726"/>
        <end position="1736"/>
    </location>
</feature>
<organism evidence="11 12">
    <name type="scientific">Lepraria neglecta</name>
    <dbReference type="NCBI Taxonomy" id="209136"/>
    <lineage>
        <taxon>Eukaryota</taxon>
        <taxon>Fungi</taxon>
        <taxon>Dikarya</taxon>
        <taxon>Ascomycota</taxon>
        <taxon>Pezizomycotina</taxon>
        <taxon>Lecanoromycetes</taxon>
        <taxon>OSLEUM clade</taxon>
        <taxon>Lecanoromycetidae</taxon>
        <taxon>Lecanorales</taxon>
        <taxon>Lecanorineae</taxon>
        <taxon>Stereocaulaceae</taxon>
        <taxon>Lepraria</taxon>
    </lineage>
</organism>
<dbReference type="InterPro" id="IPR036736">
    <property type="entry name" value="ACP-like_sf"/>
</dbReference>
<dbReference type="InterPro" id="IPR042104">
    <property type="entry name" value="PKS_dehydratase_sf"/>
</dbReference>
<dbReference type="GO" id="GO:0031177">
    <property type="term" value="F:phosphopantetheine binding"/>
    <property type="evidence" value="ECO:0007669"/>
    <property type="project" value="InterPro"/>
</dbReference>
<dbReference type="PANTHER" id="PTHR45681:SF6">
    <property type="entry name" value="POLYKETIDE SYNTHASE 37"/>
    <property type="match status" value="1"/>
</dbReference>
<dbReference type="InterPro" id="IPR049900">
    <property type="entry name" value="PKS_mFAS_DH"/>
</dbReference>
<dbReference type="SMART" id="SM00823">
    <property type="entry name" value="PKS_PP"/>
    <property type="match status" value="1"/>
</dbReference>
<feature type="active site" description="Proton donor; for dehydratase activity" evidence="6">
    <location>
        <position position="1569"/>
    </location>
</feature>
<dbReference type="GO" id="GO:0006633">
    <property type="term" value="P:fatty acid biosynthetic process"/>
    <property type="evidence" value="ECO:0007669"/>
    <property type="project" value="InterPro"/>
</dbReference>
<dbReference type="InterPro" id="IPR036291">
    <property type="entry name" value="NAD(P)-bd_dom_sf"/>
</dbReference>
<dbReference type="Gene3D" id="3.10.129.110">
    <property type="entry name" value="Polyketide synthase dehydratase"/>
    <property type="match status" value="1"/>
</dbReference>
<dbReference type="SMART" id="SM00825">
    <property type="entry name" value="PKS_KS"/>
    <property type="match status" value="1"/>
</dbReference>
<dbReference type="PROSITE" id="PS52019">
    <property type="entry name" value="PKS_MFAS_DH"/>
    <property type="match status" value="1"/>
</dbReference>
<evidence type="ECO:0000313" key="12">
    <source>
        <dbReference type="Proteomes" id="UP001276659"/>
    </source>
</evidence>
<feature type="compositionally biased region" description="Acidic residues" evidence="7">
    <location>
        <begin position="1827"/>
        <end position="1836"/>
    </location>
</feature>
<evidence type="ECO:0000259" key="10">
    <source>
        <dbReference type="PROSITE" id="PS52019"/>
    </source>
</evidence>
<keyword evidence="3" id="KW-0808">Transferase</keyword>
<evidence type="ECO:0000313" key="11">
    <source>
        <dbReference type="EMBL" id="KAK3167991.1"/>
    </source>
</evidence>
<dbReference type="Pfam" id="PF07993">
    <property type="entry name" value="NAD_binding_4"/>
    <property type="match status" value="1"/>
</dbReference>
<dbReference type="InterPro" id="IPR013217">
    <property type="entry name" value="Methyltransf_12"/>
</dbReference>
<dbReference type="PANTHER" id="PTHR45681">
    <property type="entry name" value="POLYKETIDE SYNTHASE 44-RELATED"/>
    <property type="match status" value="1"/>
</dbReference>
<feature type="domain" description="Carrier" evidence="8">
    <location>
        <begin position="1737"/>
        <end position="1811"/>
    </location>
</feature>
<evidence type="ECO:0000256" key="2">
    <source>
        <dbReference type="ARBA" id="ARBA00022553"/>
    </source>
</evidence>
<dbReference type="InterPro" id="IPR029063">
    <property type="entry name" value="SAM-dependent_MTases_sf"/>
</dbReference>
<dbReference type="PROSITE" id="PS00606">
    <property type="entry name" value="KS3_1"/>
    <property type="match status" value="1"/>
</dbReference>
<dbReference type="PROSITE" id="PS50075">
    <property type="entry name" value="CARRIER"/>
    <property type="match status" value="1"/>
</dbReference>
<dbReference type="PROSITE" id="PS52004">
    <property type="entry name" value="KS3_2"/>
    <property type="match status" value="1"/>
</dbReference>
<dbReference type="GO" id="GO:0004315">
    <property type="term" value="F:3-oxoacyl-[acyl-carrier-protein] synthase activity"/>
    <property type="evidence" value="ECO:0007669"/>
    <property type="project" value="InterPro"/>
</dbReference>
<feature type="region of interest" description="Disordered" evidence="7">
    <location>
        <begin position="1816"/>
        <end position="1880"/>
    </location>
</feature>
<dbReference type="Pfam" id="PF00550">
    <property type="entry name" value="PP-binding"/>
    <property type="match status" value="1"/>
</dbReference>
<dbReference type="InterPro" id="IPR041068">
    <property type="entry name" value="HTH_51"/>
</dbReference>
<dbReference type="CDD" id="cd02440">
    <property type="entry name" value="AdoMet_MTases"/>
    <property type="match status" value="1"/>
</dbReference>
<feature type="region of interest" description="Disordered" evidence="7">
    <location>
        <begin position="1679"/>
        <end position="1736"/>
    </location>
</feature>
<dbReference type="CDD" id="cd00833">
    <property type="entry name" value="PKS"/>
    <property type="match status" value="1"/>
</dbReference>
<dbReference type="Gene3D" id="3.40.50.720">
    <property type="entry name" value="NAD(P)-binding Rossmann-like Domain"/>
    <property type="match status" value="1"/>
</dbReference>
<keyword evidence="4" id="KW-0511">Multifunctional enzyme</keyword>
<protein>
    <submittedName>
        <fullName evidence="11">Type I Iterative PKS</fullName>
    </submittedName>
</protein>
<evidence type="ECO:0000259" key="8">
    <source>
        <dbReference type="PROSITE" id="PS50075"/>
    </source>
</evidence>
<feature type="compositionally biased region" description="Low complexity" evidence="7">
    <location>
        <begin position="1868"/>
        <end position="1879"/>
    </location>
</feature>
<evidence type="ECO:0000256" key="7">
    <source>
        <dbReference type="SAM" id="MobiDB-lite"/>
    </source>
</evidence>
<sequence length="2700" mass="296414">MVSTEYRDQQESTVLLFGPQALSFNRQFEKLRHSLSGEAVGQHWILDAVAELPRYWDALTERMPKIKGTVPGENHLADLDSWLRRAPLEVDRQEGLEHLPNLILAPLVVLTQLTQYWRYLELNHQLNGDGAKSDLQADLLARQKNGETNKVQTLGFCTGLLSAFAVASAKNQDEFEKYGAVAVRLAMLVGALVDAQEAWNRELGHGPSKSYATAWRNAEQGQDMRRIIDSLFPQAYISVLYDEARATVTTSQRTAPALLQATKDAGITAAEVGLRGHFHSPNKDFLSLTNVLVELCDSIPGLRLPDASQLALPTYTNDAVDGESIGSSVGSLTEIALRAILVQQSNWYNTFAAIQANRLSHDSIFVSFGPDRCVPPTLMRRLGPRLMQFADLDEEMPQRLASVLDPEAHSLRQQQSQQLHMDEDAIAVVGMSIKVAGADDVDEFSQMLRTGESQHEEITSERLMMDTLYREGDKDPKRKWYGNFIRDVDAFDHKFFKRSPRESSTMDPQQRLFLQASYQAVEQSGYFTETTPSSPARDKKHVGVYLGACAGDYEHHAACHTANAFTATGNLKSFIPGKISHYFGWTGPSMTFDTACSASAVAIHTACRNILSGECTAAIAGGVSTITNFLWFQNLAGASFLSPTGQCKPFDEGADGYCRAEGIACVFLKKMSDAVADGNPILGCIPSTAVYQNQNCTPLFVPNSPSLSQLFTDVVNKAHVSPRDVSLVEAHGTGTPVGDPAEYESVRQALGGPIRSKPLVLGSVKGHIGHSEGASGVISLIKIIMMMQESYIPPQASFSKMSSHVKTSPTDMMEVSTSLRPWNDGYKVALINNYGASGSNASMMVTQSPHNTGGQASALIRGDGVNKASFPFWIAGFDARSITAYCAKLVPFMKAREKAGLSLADVSFNMNRQSNRSLPQGMMFLCRSVSELEEKLSKPDNAIAPLKAERPVVLCFGGQVSTFVGLDRKLYDSVALLRYHLDQCDTVMQSLGLSSLFPNIFSQSPITDPVKLQTMLFASQYACAKCWMDCGLAGKIVSVVGHSFGEITALCVSGVLSFRDTVKLVAGRAKVVRDGWGPDPGAMMAVEADEGTVHRLLAEANRRYAGEYPASIACYNGPRSFTLAGSSQAIDVVTETIPQFGSLKCKRLNVTNSFHSTLVEPLVSRLEEVGRNVTFSDPVIPLERATENRPTAGSRITSAFAADHMRKPVYFNHAVRRIAKDHPSAIWLEAGSASTITIMASRALASEAKPDSHHFQALSLTNTDKGLDGLTDATVTLWKQGLPVSFWAHHNLQTTEYATLLLPPYQFDKAKHWLELKSPAKAVAEAATALAASIRPVVVQQQESVDEKFLGLWSFVGYEEQNGKAKKPRFRINTGSNKYKSYISGHLIAQTAPICPATLQVEMAIEALFSLHPQWAASAMQPVVHDMANHSPLCVDPTRSVWLEFETLNDSDTLWGWKIFSTSSSGGSDLHVEARLHIRSPDDATYQNEFGRFERLVTYAQCASVLSMTDDDDVDILQGRNVYRAFAEVVDYGELYRGVRRVVGRTGECAGRVQMKHTGETWLDVPLSDSFSQVGGLYINCMTDRSTNDMFIATGCEMSMRSPRIAKLDKQEFPDTWHVLARHHRHSEKVYTSDVFVFNAANGMLTEVMIGITFARVAKASMSKMLTRLTTDESVLKVKPSQGQAAPAATATPAPTQVPQQPQPLANVNTEAPAIDKTAKKKKDNKKKESTTKSFRPDITNDVRNLVANVSGVEAHEIELDTEMAEVGIDSLMGMEVAREVESVFKCTLDQTELIEATTLRKFVACLNNALHGPGGGDAAQDSVEHNEEDDDDDSSSQDLSDSNTNVTRATSPDVTETKPTVMEEPAKPATTAAAAPPAQTNLGISRSEILQTFGAVKMLTDQEIKRFNLDRIHKVVLAGSNRLSTALVVEQFEKLGCHLGVAEPGQALDRVPFQPQHGRLMEFVYNFLERDTRLIDIDVFSGQITRTNIPVPRKTSDVIFAELLQAFPEFVVANKLTYYAGKHLADVLTGKTDGIRVIFGSLEGRDLVQGLYVDHTFNRMQYGQMRDTIQRLVENLPKNQGPLKILEMGAGTGGTTYVLAPLLASLGFPVEYTFTDLSPSMVANARRKFGKEYSFMRFAVHDIEKPPAEELQGQHLVVSSNAIHATHNLVTSLTNVRKALRPDGFLMILEMTESAPFIDIIFGLLEGWWLFDDGRKHAIVPAEHWERELHAAGFGHVDWTDGSLPENVYQKVMIALASGTQSEQLPKPMPEEIPAQEIRDVVACEEEANNYLSKHISGFAAPAPLSSEERPSGALRDGQDAVVLVTGATGSLGSHAVAGFAENSAVKTVVCVNRKTSTPVKHRQTEAFSSRGIELSAGAQRKLRVLETDTSKPQLGLPADEYTWLVHNVTHIVHNAWPMSGTRPVKAFEPQFQALRNLLDLARDVADYRPNDAGFRVGFQLVSSIGVVGNAGKARVPEDRVPFAATLPVGYCEAKWVCERMLDETLSQHPQRFRTMVVRPGQIAGSRTSGFWNPVEHFAFLIKSAQTLRAWPDFEGVLQWVPVNDAAGVMVDLCRVAELHDAPEPYPVYHIDNPVGQPWKEMNPVLANALGIPADRIVPFHDWVNMVRRSPLPAETDNPAARLIDFLDDNFERMSCGGLILDTAKSKEHSGTMAALGPVDAEVARRYVAAWKKMGYLYA</sequence>
<dbReference type="Pfam" id="PF18558">
    <property type="entry name" value="HTH_51"/>
    <property type="match status" value="1"/>
</dbReference>
<dbReference type="Proteomes" id="UP001276659">
    <property type="component" value="Unassembled WGS sequence"/>
</dbReference>
<feature type="compositionally biased region" description="Polar residues" evidence="7">
    <location>
        <begin position="1844"/>
        <end position="1859"/>
    </location>
</feature>
<dbReference type="SUPFAM" id="SSF52151">
    <property type="entry name" value="FabD/lysophospholipase-like"/>
    <property type="match status" value="1"/>
</dbReference>
<dbReference type="EMBL" id="JASNWA010000010">
    <property type="protein sequence ID" value="KAK3167991.1"/>
    <property type="molecule type" value="Genomic_DNA"/>
</dbReference>
<proteinExistence type="predicted"/>
<dbReference type="InterPro" id="IPR006162">
    <property type="entry name" value="Ppantetheine_attach_site"/>
</dbReference>
<dbReference type="InterPro" id="IPR016036">
    <property type="entry name" value="Malonyl_transacylase_ACP-bd"/>
</dbReference>
<dbReference type="SMART" id="SM00827">
    <property type="entry name" value="PKS_AT"/>
    <property type="match status" value="1"/>
</dbReference>
<evidence type="ECO:0000256" key="5">
    <source>
        <dbReference type="ARBA" id="ARBA00023315"/>
    </source>
</evidence>
<evidence type="ECO:0000256" key="3">
    <source>
        <dbReference type="ARBA" id="ARBA00022679"/>
    </source>
</evidence>
<keyword evidence="12" id="KW-1185">Reference proteome</keyword>
<dbReference type="Gene3D" id="3.40.366.10">
    <property type="entry name" value="Malonyl-Coenzyme A Acyl Carrier Protein, domain 2"/>
    <property type="match status" value="2"/>
</dbReference>
<dbReference type="Pfam" id="PF16073">
    <property type="entry name" value="SAT"/>
    <property type="match status" value="1"/>
</dbReference>
<gene>
    <name evidence="11" type="ORF">OEA41_004437</name>
</gene>
<dbReference type="Gene3D" id="1.10.1200.10">
    <property type="entry name" value="ACP-like"/>
    <property type="match status" value="1"/>
</dbReference>
<dbReference type="InterPro" id="IPR016039">
    <property type="entry name" value="Thiolase-like"/>
</dbReference>
<accession>A0AAD9YZ44</accession>
<feature type="compositionally biased region" description="Low complexity" evidence="7">
    <location>
        <begin position="1682"/>
        <end position="1704"/>
    </location>
</feature>
<feature type="active site" description="Proton acceptor; for dehydratase activity" evidence="6">
    <location>
        <position position="1386"/>
    </location>
</feature>
<keyword evidence="2" id="KW-0597">Phosphoprotein</keyword>
<feature type="domain" description="PKS/mFAS DH" evidence="10">
    <location>
        <begin position="1353"/>
        <end position="1663"/>
    </location>
</feature>
<name>A0AAD9YZ44_9LECA</name>
<dbReference type="InterPro" id="IPR001227">
    <property type="entry name" value="Ac_transferase_dom_sf"/>
</dbReference>
<dbReference type="Pfam" id="PF08242">
    <property type="entry name" value="Methyltransf_12"/>
    <property type="match status" value="1"/>
</dbReference>
<evidence type="ECO:0000259" key="9">
    <source>
        <dbReference type="PROSITE" id="PS52004"/>
    </source>
</evidence>
<dbReference type="InterPro" id="IPR013120">
    <property type="entry name" value="FAR_NAD-bd"/>
</dbReference>
<dbReference type="SUPFAM" id="SSF53901">
    <property type="entry name" value="Thiolase-like"/>
    <property type="match status" value="1"/>
</dbReference>
<dbReference type="InterPro" id="IPR014031">
    <property type="entry name" value="Ketoacyl_synth_C"/>
</dbReference>
<evidence type="ECO:0000256" key="6">
    <source>
        <dbReference type="PROSITE-ProRule" id="PRU01363"/>
    </source>
</evidence>
<dbReference type="InterPro" id="IPR014043">
    <property type="entry name" value="Acyl_transferase_dom"/>
</dbReference>
<keyword evidence="1" id="KW-0596">Phosphopantetheine</keyword>
<dbReference type="Pfam" id="PF00109">
    <property type="entry name" value="ketoacyl-synt"/>
    <property type="match status" value="1"/>
</dbReference>
<feature type="domain" description="Ketosynthase family 3 (KS3)" evidence="9">
    <location>
        <begin position="423"/>
        <end position="847"/>
    </location>
</feature>
<dbReference type="SUPFAM" id="SSF47336">
    <property type="entry name" value="ACP-like"/>
    <property type="match status" value="1"/>
</dbReference>
<dbReference type="InterPro" id="IPR020841">
    <property type="entry name" value="PKS_Beta-ketoAc_synthase_dom"/>
</dbReference>
<dbReference type="PROSITE" id="PS00012">
    <property type="entry name" value="PHOSPHOPANTETHEINE"/>
    <property type="match status" value="1"/>
</dbReference>